<dbReference type="Pfam" id="PF02896">
    <property type="entry name" value="PEP-utilizers_C"/>
    <property type="match status" value="1"/>
</dbReference>
<dbReference type="EMBL" id="BNCQ01000002">
    <property type="protein sequence ID" value="GIL95164.1"/>
    <property type="molecule type" value="Genomic_DNA"/>
</dbReference>
<evidence type="ECO:0000256" key="11">
    <source>
        <dbReference type="PIRSR" id="PIRSR000853-1"/>
    </source>
</evidence>
<sequence length="966" mass="104794">MQKQVLRSLPGCVSIPIGAGKVVAPPLRVQGRTCRQTAAARSADQQQRALPVGPLAKHGQLKQNASRIVSSAATVDSATVVKTQRVYTFGKTMSQGDASMKQLLGGKGANLAEMSRIGLSVPPGLTITTDTCADFHTNGRKLPDGCWEEVLQGLRTVENEMGCKLGDAKAPLLLSVRSGAAVSMPGMMDTVLNLGLNDTCAAGLAARAGDERFAYDAYRRFLDMYGDVVMGIPHHLFEDQLEHLKAERRVTEDTALTAADLKVLVGRYKEVYKQLGKVFPEDPYEQLRLAIYAVFDSWQSERANVYRSVNGITGLAGTAVNVQAMAFGNMGPTSGTGVCFTRNPSTGERKLYGEYLINAQGEDVVAGIRTPEPIETLARTLPGAYQQLLDNCALLEKHYKDMQDIEFTVQEGKLFMLQCRSGKRTGAAAVRIAVELVDEGLVEPDVAIMMVEPGHLDQLLHPQFADEEAYKKDVVGKGLPASPGAAVGQAVFSAEDAEAWRSSGLPVVLVRRETSPEDVKGMYSAEGVLCQLGGMTSHAAVVARGWGKPCITGCPDLQVDEHNKLARINGVEIRQGDFISLNGSTGEIICGKQPLAPPELAGDLSRFMKWVDERRRLGVLTNADTPEDAAEARKFGAEGIGLCRTEHMFFASEERIATVRRMIVAQTQEARLKALSDLLPFQREDFEGILRAMSGLPVTIRLLDPPLHEFLPDGEMTEVCEALARDAGITIDEVMGTIEKLQEVNPMLGFRGCRLGITYPEITEMQVRAMFEAAVGVLRGGGSVQLDIMVPLVGTAAELKNQEQLIRRIGEEVMKQSDVRVPYRVGTMIEVPRAALQAGAIAKTAEFFSFGTNDLTQMTFGYSRDDIGKFLQNYLDKGILQYDPFQVLDQDGVGELIKFAVERGRASRPNLKIGICGEQGGEPKTVAFLHEVGLDYVSCSPFRVPIARLAAAQAAVRSAKAAAKKK</sequence>
<keyword evidence="5 13" id="KW-0479">Metal-binding</keyword>
<evidence type="ECO:0000256" key="1">
    <source>
        <dbReference type="ARBA" id="ARBA00001946"/>
    </source>
</evidence>
<evidence type="ECO:0000256" key="9">
    <source>
        <dbReference type="ARBA" id="ARBA00022842"/>
    </source>
</evidence>
<feature type="domain" description="Pyruvate phosphate dikinase AMP/ATP-binding" evidence="15">
    <location>
        <begin position="148"/>
        <end position="377"/>
    </location>
</feature>
<dbReference type="InterPro" id="IPR023151">
    <property type="entry name" value="PEP_util_CS"/>
</dbReference>
<evidence type="ECO:0000256" key="8">
    <source>
        <dbReference type="ARBA" id="ARBA00022840"/>
    </source>
</evidence>
<reference evidence="17" key="1">
    <citation type="journal article" date="2021" name="Proc. Natl. Acad. Sci. U.S.A.">
        <title>Three genomes in the algal genus Volvox reveal the fate of a haploid sex-determining region after a transition to homothallism.</title>
        <authorList>
            <person name="Yamamoto K."/>
            <person name="Hamaji T."/>
            <person name="Kawai-Toyooka H."/>
            <person name="Matsuzaki R."/>
            <person name="Takahashi F."/>
            <person name="Nishimura Y."/>
            <person name="Kawachi M."/>
            <person name="Noguchi H."/>
            <person name="Minakuchi Y."/>
            <person name="Umen J.G."/>
            <person name="Toyoda A."/>
            <person name="Nozaki H."/>
        </authorList>
    </citation>
    <scope>NUCLEOTIDE SEQUENCE</scope>
    <source>
        <strain evidence="17">NIES-3785</strain>
    </source>
</reference>
<dbReference type="Gene3D" id="3.50.30.10">
    <property type="entry name" value="Phosphohistidine domain"/>
    <property type="match status" value="1"/>
</dbReference>
<dbReference type="EC" id="2.7.9.1" evidence="3"/>
<feature type="binding site" evidence="12">
    <location>
        <position position="644"/>
    </location>
    <ligand>
        <name>substrate</name>
    </ligand>
</feature>
<evidence type="ECO:0000259" key="15">
    <source>
        <dbReference type="Pfam" id="PF01326"/>
    </source>
</evidence>
<dbReference type="Gene3D" id="3.30.470.20">
    <property type="entry name" value="ATP-grasp fold, B domain"/>
    <property type="match status" value="1"/>
</dbReference>
<feature type="binding site" evidence="12">
    <location>
        <position position="851"/>
    </location>
    <ligand>
        <name>substrate</name>
    </ligand>
</feature>
<comment type="caution">
    <text evidence="17">The sequence shown here is derived from an EMBL/GenBank/DDBJ whole genome shotgun (WGS) entry which is preliminary data.</text>
</comment>
<evidence type="ECO:0000256" key="5">
    <source>
        <dbReference type="ARBA" id="ARBA00022723"/>
    </source>
</evidence>
<evidence type="ECO:0000256" key="13">
    <source>
        <dbReference type="PIRSR" id="PIRSR000853-3"/>
    </source>
</evidence>
<dbReference type="Gene3D" id="3.30.1490.20">
    <property type="entry name" value="ATP-grasp fold, A domain"/>
    <property type="match status" value="1"/>
</dbReference>
<organism evidence="17 18">
    <name type="scientific">Volvox reticuliferus</name>
    <dbReference type="NCBI Taxonomy" id="1737510"/>
    <lineage>
        <taxon>Eukaryota</taxon>
        <taxon>Viridiplantae</taxon>
        <taxon>Chlorophyta</taxon>
        <taxon>core chlorophytes</taxon>
        <taxon>Chlorophyceae</taxon>
        <taxon>CS clade</taxon>
        <taxon>Chlamydomonadales</taxon>
        <taxon>Volvocaceae</taxon>
        <taxon>Volvox</taxon>
    </lineage>
</organism>
<feature type="binding site" evidence="13">
    <location>
        <position position="830"/>
    </location>
    <ligand>
        <name>Mg(2+)</name>
        <dbReference type="ChEBI" id="CHEBI:18420"/>
    </ligand>
</feature>
<evidence type="ECO:0000256" key="4">
    <source>
        <dbReference type="ARBA" id="ARBA00022679"/>
    </source>
</evidence>
<feature type="binding site" evidence="12">
    <location>
        <position position="854"/>
    </location>
    <ligand>
        <name>substrate</name>
    </ligand>
</feature>
<dbReference type="PANTHER" id="PTHR22931">
    <property type="entry name" value="PHOSPHOENOLPYRUVATE DIKINASE-RELATED"/>
    <property type="match status" value="1"/>
</dbReference>
<evidence type="ECO:0000313" key="18">
    <source>
        <dbReference type="Proteomes" id="UP000722791"/>
    </source>
</evidence>
<dbReference type="InterPro" id="IPR018274">
    <property type="entry name" value="PEP_util_AS"/>
</dbReference>
<evidence type="ECO:0000256" key="7">
    <source>
        <dbReference type="ARBA" id="ARBA00022777"/>
    </source>
</evidence>
<feature type="binding site" evidence="12">
    <location>
        <position position="701"/>
    </location>
    <ligand>
        <name>substrate</name>
    </ligand>
</feature>
<dbReference type="PROSITE" id="PS00742">
    <property type="entry name" value="PEP_ENZYMES_2"/>
    <property type="match status" value="1"/>
</dbReference>
<feature type="binding site" evidence="12">
    <location>
        <position position="852"/>
    </location>
    <ligand>
        <name>substrate</name>
    </ligand>
</feature>
<feature type="active site" description="Proton donor" evidence="11">
    <location>
        <position position="916"/>
    </location>
</feature>
<gene>
    <name evidence="17" type="ORF">Vretimale_1249</name>
</gene>
<dbReference type="AlphaFoldDB" id="A0A8J4FY24"/>
<dbReference type="Pfam" id="PF00391">
    <property type="entry name" value="PEP-utilizers"/>
    <property type="match status" value="1"/>
</dbReference>
<dbReference type="SUPFAM" id="SSF56059">
    <property type="entry name" value="Glutathione synthetase ATP-binding domain-like"/>
    <property type="match status" value="1"/>
</dbReference>
<dbReference type="PIRSF" id="PIRSF000853">
    <property type="entry name" value="PPDK"/>
    <property type="match status" value="1"/>
</dbReference>
<dbReference type="InterPro" id="IPR002192">
    <property type="entry name" value="PPDK_AMP/ATP-bd"/>
</dbReference>
<dbReference type="InterPro" id="IPR008279">
    <property type="entry name" value="PEP-util_enz_mobile_dom"/>
</dbReference>
<feature type="domain" description="Pyruvate phosphate dikinase AMP/ATP-binding" evidence="15">
    <location>
        <begin position="386"/>
        <end position="435"/>
    </location>
</feature>
<dbReference type="InterPro" id="IPR015813">
    <property type="entry name" value="Pyrv/PenolPyrv_kinase-like_dom"/>
</dbReference>
<evidence type="ECO:0000256" key="2">
    <source>
        <dbReference type="ARBA" id="ARBA00007837"/>
    </source>
</evidence>
<dbReference type="SUPFAM" id="SSF51621">
    <property type="entry name" value="Phosphoenolpyruvate/pyruvate domain"/>
    <property type="match status" value="1"/>
</dbReference>
<dbReference type="PANTHER" id="PTHR22931:SF9">
    <property type="entry name" value="PYRUVATE, PHOSPHATE DIKINASE 1, CHLOROPLASTIC"/>
    <property type="match status" value="1"/>
</dbReference>
<dbReference type="Gene3D" id="1.10.189.10">
    <property type="entry name" value="Pyruvate Phosphate Dikinase, domain 2"/>
    <property type="match status" value="1"/>
</dbReference>
<dbReference type="Gene3D" id="3.20.20.60">
    <property type="entry name" value="Phosphoenolpyruvate-binding domains"/>
    <property type="match status" value="1"/>
</dbReference>
<feature type="domain" description="Pyruvate phosphate dikinase AMP/ATP-binding" evidence="15">
    <location>
        <begin position="102"/>
        <end position="138"/>
    </location>
</feature>
<dbReference type="GO" id="GO:0050242">
    <property type="term" value="F:pyruvate, phosphate dikinase activity"/>
    <property type="evidence" value="ECO:0007669"/>
    <property type="project" value="UniProtKB-EC"/>
</dbReference>
<name>A0A8J4FY24_9CHLO</name>
<dbReference type="PROSITE" id="PS00370">
    <property type="entry name" value="PEP_ENZYMES_PHOS_SITE"/>
    <property type="match status" value="1"/>
</dbReference>
<comment type="cofactor">
    <cofactor evidence="1 13">
        <name>Mg(2+)</name>
        <dbReference type="ChEBI" id="CHEBI:18420"/>
    </cofactor>
</comment>
<feature type="domain" description="PEP-utilising enzyme mobile" evidence="14">
    <location>
        <begin position="507"/>
        <end position="586"/>
    </location>
</feature>
<dbReference type="FunFam" id="3.30.470.20:FF:000038">
    <property type="entry name" value="Pyruvate, phosphate dikinase, chloroplastic"/>
    <property type="match status" value="1"/>
</dbReference>
<feature type="domain" description="PEP-utilising enzyme C-terminal" evidence="16">
    <location>
        <begin position="601"/>
        <end position="955"/>
    </location>
</feature>
<feature type="binding site" evidence="12">
    <location>
        <position position="830"/>
    </location>
    <ligand>
        <name>substrate</name>
    </ligand>
</feature>
<protein>
    <recommendedName>
        <fullName evidence="3">pyruvate, phosphate dikinase</fullName>
        <ecNumber evidence="3">2.7.9.1</ecNumber>
    </recommendedName>
</protein>
<feature type="binding site" evidence="12">
    <location>
        <position position="853"/>
    </location>
    <ligand>
        <name>substrate</name>
    </ligand>
</feature>
<keyword evidence="4" id="KW-0808">Transferase</keyword>
<dbReference type="SUPFAM" id="SSF52009">
    <property type="entry name" value="Phosphohistidine domain"/>
    <property type="match status" value="1"/>
</dbReference>
<dbReference type="NCBIfam" id="TIGR01828">
    <property type="entry name" value="pyru_phos_dikin"/>
    <property type="match status" value="1"/>
</dbReference>
<keyword evidence="7" id="KW-0418">Kinase</keyword>
<dbReference type="Pfam" id="PF01326">
    <property type="entry name" value="PPDK_N"/>
    <property type="match status" value="3"/>
</dbReference>
<dbReference type="InterPro" id="IPR040442">
    <property type="entry name" value="Pyrv_kinase-like_dom_sf"/>
</dbReference>
<dbReference type="Proteomes" id="UP000722791">
    <property type="component" value="Unassembled WGS sequence"/>
</dbReference>
<accession>A0A8J4FY24</accession>
<dbReference type="NCBIfam" id="NF004531">
    <property type="entry name" value="PRK05878.1"/>
    <property type="match status" value="1"/>
</dbReference>
<comment type="catalytic activity">
    <reaction evidence="10">
        <text>pyruvate + phosphate + ATP = phosphoenolpyruvate + AMP + diphosphate + H(+)</text>
        <dbReference type="Rhea" id="RHEA:10756"/>
        <dbReference type="ChEBI" id="CHEBI:15361"/>
        <dbReference type="ChEBI" id="CHEBI:15378"/>
        <dbReference type="ChEBI" id="CHEBI:30616"/>
        <dbReference type="ChEBI" id="CHEBI:33019"/>
        <dbReference type="ChEBI" id="CHEBI:43474"/>
        <dbReference type="ChEBI" id="CHEBI:58702"/>
        <dbReference type="ChEBI" id="CHEBI:456215"/>
        <dbReference type="EC" id="2.7.9.1"/>
    </reaction>
</comment>
<evidence type="ECO:0000256" key="12">
    <source>
        <dbReference type="PIRSR" id="PIRSR000853-2"/>
    </source>
</evidence>
<evidence type="ECO:0000256" key="3">
    <source>
        <dbReference type="ARBA" id="ARBA00011994"/>
    </source>
</evidence>
<dbReference type="Gene3D" id="1.20.80.30">
    <property type="match status" value="1"/>
</dbReference>
<dbReference type="InterPro" id="IPR010121">
    <property type="entry name" value="Pyruvate_phosphate_dikinase"/>
</dbReference>
<keyword evidence="8" id="KW-0067">ATP-binding</keyword>
<evidence type="ECO:0000259" key="16">
    <source>
        <dbReference type="Pfam" id="PF02896"/>
    </source>
</evidence>
<keyword evidence="9 13" id="KW-0460">Magnesium</keyword>
<feature type="active site" description="Tele-phosphohistidine intermediate" evidence="11">
    <location>
        <position position="538"/>
    </location>
</feature>
<dbReference type="GO" id="GO:0005524">
    <property type="term" value="F:ATP binding"/>
    <property type="evidence" value="ECO:0007669"/>
    <property type="project" value="UniProtKB-KW"/>
</dbReference>
<dbReference type="InterPro" id="IPR036637">
    <property type="entry name" value="Phosphohistidine_dom_sf"/>
</dbReference>
<proteinExistence type="inferred from homology"/>
<evidence type="ECO:0000259" key="14">
    <source>
        <dbReference type="Pfam" id="PF00391"/>
    </source>
</evidence>
<dbReference type="GO" id="GO:0016301">
    <property type="term" value="F:kinase activity"/>
    <property type="evidence" value="ECO:0007669"/>
    <property type="project" value="UniProtKB-KW"/>
</dbReference>
<dbReference type="GO" id="GO:0046872">
    <property type="term" value="F:metal ion binding"/>
    <property type="evidence" value="ECO:0007669"/>
    <property type="project" value="UniProtKB-KW"/>
</dbReference>
<evidence type="ECO:0000256" key="10">
    <source>
        <dbReference type="ARBA" id="ARBA00048103"/>
    </source>
</evidence>
<evidence type="ECO:0000313" key="17">
    <source>
        <dbReference type="EMBL" id="GIL95164.1"/>
    </source>
</evidence>
<evidence type="ECO:0000256" key="6">
    <source>
        <dbReference type="ARBA" id="ARBA00022741"/>
    </source>
</evidence>
<feature type="binding site" evidence="13">
    <location>
        <position position="854"/>
    </location>
    <ligand>
        <name>Mg(2+)</name>
        <dbReference type="ChEBI" id="CHEBI:18420"/>
    </ligand>
</feature>
<keyword evidence="6" id="KW-0547">Nucleotide-binding</keyword>
<dbReference type="InterPro" id="IPR013815">
    <property type="entry name" value="ATP_grasp_subdomain_1"/>
</dbReference>
<dbReference type="InterPro" id="IPR000121">
    <property type="entry name" value="PEP_util_C"/>
</dbReference>
<comment type="similarity">
    <text evidence="2">Belongs to the PEP-utilizing enzyme family.</text>
</comment>